<protein>
    <submittedName>
        <fullName evidence="1">Uncharacterized protein</fullName>
    </submittedName>
</protein>
<keyword evidence="2" id="KW-1185">Reference proteome</keyword>
<dbReference type="AlphaFoldDB" id="A0A383VGH8"/>
<gene>
    <name evidence="1" type="ORF">BQ4739_LOCUS4573</name>
</gene>
<dbReference type="Proteomes" id="UP000256970">
    <property type="component" value="Unassembled WGS sequence"/>
</dbReference>
<proteinExistence type="predicted"/>
<organism evidence="1 2">
    <name type="scientific">Tetradesmus obliquus</name>
    <name type="common">Green alga</name>
    <name type="synonym">Acutodesmus obliquus</name>
    <dbReference type="NCBI Taxonomy" id="3088"/>
    <lineage>
        <taxon>Eukaryota</taxon>
        <taxon>Viridiplantae</taxon>
        <taxon>Chlorophyta</taxon>
        <taxon>core chlorophytes</taxon>
        <taxon>Chlorophyceae</taxon>
        <taxon>CS clade</taxon>
        <taxon>Sphaeropleales</taxon>
        <taxon>Scenedesmaceae</taxon>
        <taxon>Tetradesmus</taxon>
    </lineage>
</organism>
<reference evidence="1 2" key="1">
    <citation type="submission" date="2016-10" db="EMBL/GenBank/DDBJ databases">
        <authorList>
            <person name="Cai Z."/>
        </authorList>
    </citation>
    <scope>NUCLEOTIDE SEQUENCE [LARGE SCALE GENOMIC DNA]</scope>
</reference>
<dbReference type="EMBL" id="FNXT01000363">
    <property type="protein sequence ID" value="SZX64043.1"/>
    <property type="molecule type" value="Genomic_DNA"/>
</dbReference>
<evidence type="ECO:0000313" key="2">
    <source>
        <dbReference type="Proteomes" id="UP000256970"/>
    </source>
</evidence>
<sequence>MTQLTMLGFEAEEQLQDVLAVIPELQQRRGLHLGFLTGAAAPADFAALTSSSHLKYASLERCNMAAAAPRHMFRTGRLLPGLLMLQIGIDMD</sequence>
<accession>A0A383VGH8</accession>
<evidence type="ECO:0000313" key="1">
    <source>
        <dbReference type="EMBL" id="SZX64043.1"/>
    </source>
</evidence>
<name>A0A383VGH8_TETOB</name>